<reference evidence="2" key="1">
    <citation type="submission" date="2021-01" db="EMBL/GenBank/DDBJ databases">
        <authorList>
            <consortium name="Genoscope - CEA"/>
            <person name="William W."/>
        </authorList>
    </citation>
    <scope>NUCLEOTIDE SEQUENCE</scope>
</reference>
<keyword evidence="1" id="KW-0812">Transmembrane</keyword>
<organism evidence="2 3">
    <name type="scientific">Paramecium octaurelia</name>
    <dbReference type="NCBI Taxonomy" id="43137"/>
    <lineage>
        <taxon>Eukaryota</taxon>
        <taxon>Sar</taxon>
        <taxon>Alveolata</taxon>
        <taxon>Ciliophora</taxon>
        <taxon>Intramacronucleata</taxon>
        <taxon>Oligohymenophorea</taxon>
        <taxon>Peniculida</taxon>
        <taxon>Parameciidae</taxon>
        <taxon>Paramecium</taxon>
    </lineage>
</organism>
<dbReference type="EMBL" id="CAJJDP010000208">
    <property type="protein sequence ID" value="CAD8215096.1"/>
    <property type="molecule type" value="Genomic_DNA"/>
</dbReference>
<feature type="transmembrane region" description="Helical" evidence="1">
    <location>
        <begin position="85"/>
        <end position="107"/>
    </location>
</feature>
<name>A0A8S1YJT8_PAROT</name>
<comment type="caution">
    <text evidence="2">The sequence shown here is derived from an EMBL/GenBank/DDBJ whole genome shotgun (WGS) entry which is preliminary data.</text>
</comment>
<accession>A0A8S1YJT8</accession>
<keyword evidence="1" id="KW-1133">Transmembrane helix</keyword>
<keyword evidence="1" id="KW-0472">Membrane</keyword>
<dbReference type="AlphaFoldDB" id="A0A8S1YJT8"/>
<dbReference type="Proteomes" id="UP000683925">
    <property type="component" value="Unassembled WGS sequence"/>
</dbReference>
<proteinExistence type="predicted"/>
<sequence>MSCSKLVESTISTHLLVLVYKIENGIPQKIMQQEKYHLNVFQRMIKPSQKWLKYHHLHYDVGVKQGEHSHAFQEVYPDNQIMIDLHSVASALLFVLYCLSWVLQIFLQKLFQSWIKVKILNKCYKLKNSTYVQQLLLYAQYS</sequence>
<evidence type="ECO:0000313" key="3">
    <source>
        <dbReference type="Proteomes" id="UP000683925"/>
    </source>
</evidence>
<evidence type="ECO:0008006" key="4">
    <source>
        <dbReference type="Google" id="ProtNLM"/>
    </source>
</evidence>
<keyword evidence="3" id="KW-1185">Reference proteome</keyword>
<evidence type="ECO:0000313" key="2">
    <source>
        <dbReference type="EMBL" id="CAD8215096.1"/>
    </source>
</evidence>
<gene>
    <name evidence="2" type="ORF">POCTA_138.1.T2040011</name>
</gene>
<evidence type="ECO:0000256" key="1">
    <source>
        <dbReference type="SAM" id="Phobius"/>
    </source>
</evidence>
<protein>
    <recommendedName>
        <fullName evidence="4">Transmembrane protein</fullName>
    </recommendedName>
</protein>